<evidence type="ECO:0000313" key="2">
    <source>
        <dbReference type="EMBL" id="RKM97376.1"/>
    </source>
</evidence>
<dbReference type="OrthoDB" id="3402668at2"/>
<evidence type="ECO:0000313" key="3">
    <source>
        <dbReference type="Proteomes" id="UP000028058"/>
    </source>
</evidence>
<comment type="caution">
    <text evidence="2">The sequence shown here is derived from an EMBL/GenBank/DDBJ whole genome shotgun (WGS) entry which is preliminary data.</text>
</comment>
<dbReference type="AlphaFoldDB" id="A0A3R7IAM0"/>
<dbReference type="Proteomes" id="UP000028058">
    <property type="component" value="Unassembled WGS sequence"/>
</dbReference>
<dbReference type="Pfam" id="PF04149">
    <property type="entry name" value="DUF397"/>
    <property type="match status" value="1"/>
</dbReference>
<dbReference type="RefSeq" id="WP_043467111.1">
    <property type="nucleotide sequence ID" value="NZ_CP134822.1"/>
</dbReference>
<gene>
    <name evidence="2" type="ORF">SFRA_009190</name>
</gene>
<reference evidence="2 3" key="1">
    <citation type="journal article" date="2014" name="Genome Announc.">
        <title>Draft Genome Sequence of Streptomyces fradiae ATCC 19609, a Strain Highly Sensitive to Antibiotics.</title>
        <authorList>
            <person name="Bekker O.B."/>
            <person name="Klimina K.M."/>
            <person name="Vatlin A.A."/>
            <person name="Zakharevich N.V."/>
            <person name="Kasianov A.S."/>
            <person name="Danilenko V.N."/>
        </authorList>
    </citation>
    <scope>NUCLEOTIDE SEQUENCE [LARGE SCALE GENOMIC DNA]</scope>
    <source>
        <strain evidence="2 3">ATCC 19609</strain>
    </source>
</reference>
<proteinExistence type="predicted"/>
<organism evidence="2 3">
    <name type="scientific">Streptomyces xinghaiensis</name>
    <dbReference type="NCBI Taxonomy" id="1038928"/>
    <lineage>
        <taxon>Bacteria</taxon>
        <taxon>Bacillati</taxon>
        <taxon>Actinomycetota</taxon>
        <taxon>Actinomycetes</taxon>
        <taxon>Kitasatosporales</taxon>
        <taxon>Streptomycetaceae</taxon>
        <taxon>Streptomyces</taxon>
    </lineage>
</organism>
<name>A0A3R7IAM0_9ACTN</name>
<sequence length="63" mass="6407">MEIQVHWQKSSFSGAEGPNCLEIAGVPGALLVRESDAPGNVLAASRTALAGLVAGVKAGEFDL</sequence>
<keyword evidence="3" id="KW-1185">Reference proteome</keyword>
<evidence type="ECO:0000259" key="1">
    <source>
        <dbReference type="Pfam" id="PF04149"/>
    </source>
</evidence>
<feature type="domain" description="DUF397" evidence="1">
    <location>
        <begin position="6"/>
        <end position="57"/>
    </location>
</feature>
<protein>
    <submittedName>
        <fullName evidence="2">DUF397 domain-containing protein</fullName>
    </submittedName>
</protein>
<dbReference type="EMBL" id="JNAD02000003">
    <property type="protein sequence ID" value="RKM97376.1"/>
    <property type="molecule type" value="Genomic_DNA"/>
</dbReference>
<accession>A0A3R7IAM0</accession>
<dbReference type="InterPro" id="IPR007278">
    <property type="entry name" value="DUF397"/>
</dbReference>